<evidence type="ECO:0000256" key="7">
    <source>
        <dbReference type="SAM" id="Phobius"/>
    </source>
</evidence>
<dbReference type="RefSeq" id="WP_203147202.1">
    <property type="nucleotide sequence ID" value="NZ_JAEVHL010000012.1"/>
</dbReference>
<keyword evidence="4 7" id="KW-1133">Transmembrane helix</keyword>
<sequence>MHHIATRRGALREEVNVAPPPLSRDFHRLWGAYSVSHLGSAVGAGALPLVAILLLDSSTLQISLLAVISGLASAVIVLPLGPWVEFRRKRPVMIGADLLRCAALTSVPIAAALGALTYEQLCVVAVVQTAGTIVFSAASGAHLKHLVTVDQRVTANSRFETSQWTANSLGSPIGGVLVSWLGATASITVDAASFLMSALGIRRLRSPEPPPPTRQPTPSRGREAIEGWRHILHHPGLRALFVNAVIFGGAITASTPIIAVFMLRDLHLAPWQYGLALGLPCLGGILGSLTAGPLTTRYGLRRVLLTTGVARTLWMGFIPLAPPGTPGLIIITLADTLLLFAAGTFNPTFAAYRMNHTSEHCLSRVLTAWSITSKLTQPIVIAAAGILAAATGPRTALTATAALTLTSAAFLPWKTTPNSPLHTPAANAPSGRRLPARRSASASTRLPTAVTATATTPRENAE</sequence>
<feature type="region of interest" description="Disordered" evidence="6">
    <location>
        <begin position="419"/>
        <end position="462"/>
    </location>
</feature>
<dbReference type="InterPro" id="IPR036259">
    <property type="entry name" value="MFS_trans_sf"/>
</dbReference>
<evidence type="ECO:0000256" key="2">
    <source>
        <dbReference type="ARBA" id="ARBA00022475"/>
    </source>
</evidence>
<evidence type="ECO:0000313" key="9">
    <source>
        <dbReference type="Proteomes" id="UP000622245"/>
    </source>
</evidence>
<evidence type="ECO:0000256" key="3">
    <source>
        <dbReference type="ARBA" id="ARBA00022692"/>
    </source>
</evidence>
<dbReference type="InterPro" id="IPR011701">
    <property type="entry name" value="MFS"/>
</dbReference>
<evidence type="ECO:0000256" key="6">
    <source>
        <dbReference type="SAM" id="MobiDB-lite"/>
    </source>
</evidence>
<feature type="compositionally biased region" description="Low complexity" evidence="6">
    <location>
        <begin position="428"/>
        <end position="456"/>
    </location>
</feature>
<feature type="transmembrane region" description="Helical" evidence="7">
    <location>
        <begin position="30"/>
        <end position="55"/>
    </location>
</feature>
<feature type="transmembrane region" description="Helical" evidence="7">
    <location>
        <begin position="239"/>
        <end position="261"/>
    </location>
</feature>
<evidence type="ECO:0000256" key="4">
    <source>
        <dbReference type="ARBA" id="ARBA00022989"/>
    </source>
</evidence>
<dbReference type="PANTHER" id="PTHR23513:SF6">
    <property type="entry name" value="MAJOR FACILITATOR SUPERFAMILY ASSOCIATED DOMAIN-CONTAINING PROTEIN"/>
    <property type="match status" value="1"/>
</dbReference>
<evidence type="ECO:0000256" key="5">
    <source>
        <dbReference type="ARBA" id="ARBA00023136"/>
    </source>
</evidence>
<keyword evidence="2" id="KW-1003">Cell membrane</keyword>
<feature type="transmembrane region" description="Helical" evidence="7">
    <location>
        <begin position="61"/>
        <end position="86"/>
    </location>
</feature>
<evidence type="ECO:0000313" key="8">
    <source>
        <dbReference type="EMBL" id="MBM0274794.1"/>
    </source>
</evidence>
<keyword evidence="9" id="KW-1185">Reference proteome</keyword>
<dbReference type="CDD" id="cd06173">
    <property type="entry name" value="MFS_MefA_like"/>
    <property type="match status" value="1"/>
</dbReference>
<accession>A0ABS1YBM2</accession>
<dbReference type="Gene3D" id="1.20.1250.20">
    <property type="entry name" value="MFS general substrate transporter like domains"/>
    <property type="match status" value="1"/>
</dbReference>
<gene>
    <name evidence="8" type="ORF">JM949_04685</name>
</gene>
<feature type="transmembrane region" description="Helical" evidence="7">
    <location>
        <begin position="98"/>
        <end position="118"/>
    </location>
</feature>
<reference evidence="8 9" key="1">
    <citation type="submission" date="2021-01" db="EMBL/GenBank/DDBJ databases">
        <title>Draft genome sequence of Micromonospora sp. strain STR1s_6.</title>
        <authorList>
            <person name="Karlyshev A."/>
            <person name="Jawad R."/>
        </authorList>
    </citation>
    <scope>NUCLEOTIDE SEQUENCE [LARGE SCALE GENOMIC DNA]</scope>
    <source>
        <strain evidence="8 9">STR1S-6</strain>
    </source>
</reference>
<dbReference type="PANTHER" id="PTHR23513">
    <property type="entry name" value="INTEGRAL MEMBRANE EFFLUX PROTEIN-RELATED"/>
    <property type="match status" value="1"/>
</dbReference>
<dbReference type="SUPFAM" id="SSF103473">
    <property type="entry name" value="MFS general substrate transporter"/>
    <property type="match status" value="1"/>
</dbReference>
<evidence type="ECO:0000256" key="1">
    <source>
        <dbReference type="ARBA" id="ARBA00004651"/>
    </source>
</evidence>
<organism evidence="8 9">
    <name type="scientific">Micromonospora tarensis</name>
    <dbReference type="NCBI Taxonomy" id="2806100"/>
    <lineage>
        <taxon>Bacteria</taxon>
        <taxon>Bacillati</taxon>
        <taxon>Actinomycetota</taxon>
        <taxon>Actinomycetes</taxon>
        <taxon>Micromonosporales</taxon>
        <taxon>Micromonosporaceae</taxon>
        <taxon>Micromonospora</taxon>
    </lineage>
</organism>
<dbReference type="EMBL" id="JAEVHL010000012">
    <property type="protein sequence ID" value="MBM0274794.1"/>
    <property type="molecule type" value="Genomic_DNA"/>
</dbReference>
<comment type="subcellular location">
    <subcellularLocation>
        <location evidence="1">Cell membrane</location>
        <topology evidence="1">Multi-pass membrane protein</topology>
    </subcellularLocation>
</comment>
<protein>
    <submittedName>
        <fullName evidence="8">MFS transporter</fullName>
    </submittedName>
</protein>
<keyword evidence="3 7" id="KW-0812">Transmembrane</keyword>
<dbReference type="Proteomes" id="UP000622245">
    <property type="component" value="Unassembled WGS sequence"/>
</dbReference>
<proteinExistence type="predicted"/>
<name>A0ABS1YBM2_9ACTN</name>
<feature type="transmembrane region" description="Helical" evidence="7">
    <location>
        <begin position="177"/>
        <end position="201"/>
    </location>
</feature>
<comment type="caution">
    <text evidence="8">The sequence shown here is derived from an EMBL/GenBank/DDBJ whole genome shotgun (WGS) entry which is preliminary data.</text>
</comment>
<dbReference type="Pfam" id="PF07690">
    <property type="entry name" value="MFS_1"/>
    <property type="match status" value="1"/>
</dbReference>
<feature type="transmembrane region" description="Helical" evidence="7">
    <location>
        <begin position="273"/>
        <end position="291"/>
    </location>
</feature>
<keyword evidence="5 7" id="KW-0472">Membrane</keyword>